<evidence type="ECO:0000256" key="1">
    <source>
        <dbReference type="SAM" id="MobiDB-lite"/>
    </source>
</evidence>
<dbReference type="InterPro" id="IPR028037">
    <property type="entry name" value="Antitoxin_Rv0909/MT0933"/>
</dbReference>
<reference evidence="3" key="1">
    <citation type="journal article" date="2019" name="Int. J. Syst. Evol. Microbiol.">
        <title>The Global Catalogue of Microorganisms (GCM) 10K type strain sequencing project: providing services to taxonomists for standard genome sequencing and annotation.</title>
        <authorList>
            <consortium name="The Broad Institute Genomics Platform"/>
            <consortium name="The Broad Institute Genome Sequencing Center for Infectious Disease"/>
            <person name="Wu L."/>
            <person name="Ma J."/>
        </authorList>
    </citation>
    <scope>NUCLEOTIDE SEQUENCE [LARGE SCALE GENOMIC DNA]</scope>
    <source>
        <strain evidence="3">JCM 16702</strain>
    </source>
</reference>
<keyword evidence="3" id="KW-1185">Reference proteome</keyword>
<protein>
    <recommendedName>
        <fullName evidence="4">Antitoxin</fullName>
    </recommendedName>
</protein>
<sequence>MSIVDKVKSLLGQHSDKAREGMERAGDKIDEKTGGRYSDQIHEAEGRADEYVDRGRQGDADRPG</sequence>
<proteinExistence type="predicted"/>
<name>A0ABP7W3G4_9ACTN</name>
<dbReference type="EMBL" id="BAAAZG010000026">
    <property type="protein sequence ID" value="GAA4079250.1"/>
    <property type="molecule type" value="Genomic_DNA"/>
</dbReference>
<evidence type="ECO:0000313" key="3">
    <source>
        <dbReference type="Proteomes" id="UP001500683"/>
    </source>
</evidence>
<evidence type="ECO:0000313" key="2">
    <source>
        <dbReference type="EMBL" id="GAA4079250.1"/>
    </source>
</evidence>
<dbReference type="RefSeq" id="WP_344949905.1">
    <property type="nucleotide sequence ID" value="NZ_BAAAZG010000026.1"/>
</dbReference>
<comment type="caution">
    <text evidence="2">The sequence shown here is derived from an EMBL/GenBank/DDBJ whole genome shotgun (WGS) entry which is preliminary data.</text>
</comment>
<evidence type="ECO:0008006" key="4">
    <source>
        <dbReference type="Google" id="ProtNLM"/>
    </source>
</evidence>
<accession>A0ABP7W3G4</accession>
<gene>
    <name evidence="2" type="ORF">GCM10022214_41910</name>
</gene>
<dbReference type="Proteomes" id="UP001500683">
    <property type="component" value="Unassembled WGS sequence"/>
</dbReference>
<feature type="region of interest" description="Disordered" evidence="1">
    <location>
        <begin position="1"/>
        <end position="64"/>
    </location>
</feature>
<dbReference type="Pfam" id="PF14013">
    <property type="entry name" value="MT0933_antitox"/>
    <property type="match status" value="1"/>
</dbReference>
<organism evidence="2 3">
    <name type="scientific">Actinomadura miaoliensis</name>
    <dbReference type="NCBI Taxonomy" id="430685"/>
    <lineage>
        <taxon>Bacteria</taxon>
        <taxon>Bacillati</taxon>
        <taxon>Actinomycetota</taxon>
        <taxon>Actinomycetes</taxon>
        <taxon>Streptosporangiales</taxon>
        <taxon>Thermomonosporaceae</taxon>
        <taxon>Actinomadura</taxon>
    </lineage>
</organism>